<accession>A0AAN9UT61</accession>
<evidence type="ECO:0000313" key="6">
    <source>
        <dbReference type="EMBL" id="KAK7755019.1"/>
    </source>
</evidence>
<comment type="caution">
    <text evidence="6">The sequence shown here is derived from an EMBL/GenBank/DDBJ whole genome shotgun (WGS) entry which is preliminary data.</text>
</comment>
<evidence type="ECO:0000313" key="7">
    <source>
        <dbReference type="Proteomes" id="UP001320420"/>
    </source>
</evidence>
<comment type="cofactor">
    <cofactor evidence="1">
        <name>Zn(2+)</name>
        <dbReference type="ChEBI" id="CHEBI:29105"/>
    </cofactor>
</comment>
<protein>
    <recommendedName>
        <fullName evidence="5">Adenosine deaminase domain-containing protein</fullName>
    </recommendedName>
</protein>
<keyword evidence="7" id="KW-1185">Reference proteome</keyword>
<evidence type="ECO:0000256" key="4">
    <source>
        <dbReference type="SAM" id="MobiDB-lite"/>
    </source>
</evidence>
<feature type="domain" description="Adenosine deaminase" evidence="5">
    <location>
        <begin position="418"/>
        <end position="627"/>
    </location>
</feature>
<name>A0AAN9UT61_9PEZI</name>
<reference evidence="6 7" key="1">
    <citation type="submission" date="2024-02" db="EMBL/GenBank/DDBJ databases">
        <title>De novo assembly and annotation of 12 fungi associated with fruit tree decline syndrome in Ontario, Canada.</title>
        <authorList>
            <person name="Sulman M."/>
            <person name="Ellouze W."/>
            <person name="Ilyukhin E."/>
        </authorList>
    </citation>
    <scope>NUCLEOTIDE SEQUENCE [LARGE SCALE GENOMIC DNA]</scope>
    <source>
        <strain evidence="6 7">M11/M66-122</strain>
    </source>
</reference>
<organism evidence="6 7">
    <name type="scientific">Diatrype stigma</name>
    <dbReference type="NCBI Taxonomy" id="117547"/>
    <lineage>
        <taxon>Eukaryota</taxon>
        <taxon>Fungi</taxon>
        <taxon>Dikarya</taxon>
        <taxon>Ascomycota</taxon>
        <taxon>Pezizomycotina</taxon>
        <taxon>Sordariomycetes</taxon>
        <taxon>Xylariomycetidae</taxon>
        <taxon>Xylariales</taxon>
        <taxon>Diatrypaceae</taxon>
        <taxon>Diatrype</taxon>
    </lineage>
</organism>
<gene>
    <name evidence="6" type="ORF">SLS62_002833</name>
</gene>
<evidence type="ECO:0000256" key="1">
    <source>
        <dbReference type="ARBA" id="ARBA00001947"/>
    </source>
</evidence>
<dbReference type="InterPro" id="IPR001365">
    <property type="entry name" value="A_deaminase_dom"/>
</dbReference>
<keyword evidence="2" id="KW-0479">Metal-binding</keyword>
<sequence length="694" mass="80415">MPPASLRRLFHRDRAHAATPAMSQRDIAEEYANEVLQNARRLDDIQMFEPATRLSGILSQTHERHAGDHFLSNIDLIDGTDPNESHKIIARRGGTSTNINPAKSYLLQIAEKMPKGAHLHIHFNATLLPQVLLEKAERMPNMYIWTNVPLVTKGDFDLCEIQFSLGERKELDASEALGLDDQQLRDAWIRLEEKHDFDGPNIFSKTYQKDSRMRYAFFRHEWEAHTAQLQELQKAGTLRDDQRRILDILKQGCRNWLISKLVFHAEEAHNAQQTQNGIWEKFNGRTRMMKGLFNYETAFREYTRDCLEEFVRENVQYAEIRPNFMKSNQIWRDDGKEKINNEGTVQIIIEEYERFMKAKDAMFPDGRLVDNRPLNQQSRGNNAFPTTDRTTLQKKIPAIDDRSREKPQQTVRLAFGGLKIIYCTPRSFPKAEVKEMLAECLVFKKRWPQYIAGFDLVGEESKGHPLSFFREEFQDFVDKCRQERVQIPFLFHCGETHYDPDDNLGTALAFDNTKRIGHGYSLLSETRYDDTIKTKRIGIESCPISNEILGLNARIAQHAIYGLINRGLQCTLNSDNGTLFRSTLSHDFYQYIVGRKEGSKKTTLQQCRQLAQWSIDHACMSPDERERVQVEWELRWDDFLKWLNNVPEFKVERPTQAEEAEAEMKAKNQEKKKEASVTAPEAPLASQPAAGSRL</sequence>
<dbReference type="AlphaFoldDB" id="A0AAN9UT61"/>
<dbReference type="PANTHER" id="PTHR11409">
    <property type="entry name" value="ADENOSINE DEAMINASE"/>
    <property type="match status" value="1"/>
</dbReference>
<keyword evidence="3" id="KW-0378">Hydrolase</keyword>
<dbReference type="SUPFAM" id="SSF51556">
    <property type="entry name" value="Metallo-dependent hydrolases"/>
    <property type="match status" value="1"/>
</dbReference>
<dbReference type="Proteomes" id="UP001320420">
    <property type="component" value="Unassembled WGS sequence"/>
</dbReference>
<evidence type="ECO:0000256" key="2">
    <source>
        <dbReference type="ARBA" id="ARBA00022723"/>
    </source>
</evidence>
<proteinExistence type="predicted"/>
<feature type="compositionally biased region" description="Basic and acidic residues" evidence="4">
    <location>
        <begin position="651"/>
        <end position="675"/>
    </location>
</feature>
<feature type="region of interest" description="Disordered" evidence="4">
    <location>
        <begin position="651"/>
        <end position="694"/>
    </location>
</feature>
<dbReference type="Gene3D" id="3.20.20.140">
    <property type="entry name" value="Metal-dependent hydrolases"/>
    <property type="match status" value="1"/>
</dbReference>
<dbReference type="InterPro" id="IPR032466">
    <property type="entry name" value="Metal_Hydrolase"/>
</dbReference>
<dbReference type="InterPro" id="IPR006330">
    <property type="entry name" value="Ado/ade_deaminase"/>
</dbReference>
<dbReference type="GO" id="GO:0006154">
    <property type="term" value="P:adenosine catabolic process"/>
    <property type="evidence" value="ECO:0007669"/>
    <property type="project" value="TreeGrafter"/>
</dbReference>
<evidence type="ECO:0000256" key="3">
    <source>
        <dbReference type="ARBA" id="ARBA00022801"/>
    </source>
</evidence>
<dbReference type="EMBL" id="JAKJXP020000015">
    <property type="protein sequence ID" value="KAK7755019.1"/>
    <property type="molecule type" value="Genomic_DNA"/>
</dbReference>
<dbReference type="PANTHER" id="PTHR11409:SF37">
    <property type="entry name" value="ADENOSINE DEAMINASE DOMAIN-CONTAINING PROTEIN"/>
    <property type="match status" value="1"/>
</dbReference>
<dbReference type="GO" id="GO:0004000">
    <property type="term" value="F:adenosine deaminase activity"/>
    <property type="evidence" value="ECO:0007669"/>
    <property type="project" value="TreeGrafter"/>
</dbReference>
<dbReference type="Pfam" id="PF00962">
    <property type="entry name" value="A_deaminase"/>
    <property type="match status" value="1"/>
</dbReference>
<dbReference type="GO" id="GO:0046872">
    <property type="term" value="F:metal ion binding"/>
    <property type="evidence" value="ECO:0007669"/>
    <property type="project" value="UniProtKB-KW"/>
</dbReference>
<dbReference type="GO" id="GO:0046103">
    <property type="term" value="P:inosine biosynthetic process"/>
    <property type="evidence" value="ECO:0007669"/>
    <property type="project" value="TreeGrafter"/>
</dbReference>
<evidence type="ECO:0000259" key="5">
    <source>
        <dbReference type="Pfam" id="PF00962"/>
    </source>
</evidence>